<evidence type="ECO:0000259" key="11">
    <source>
        <dbReference type="Pfam" id="PF02096"/>
    </source>
</evidence>
<dbReference type="InterPro" id="IPR028055">
    <property type="entry name" value="YidC/Oxa/ALB_C"/>
</dbReference>
<evidence type="ECO:0000313" key="13">
    <source>
        <dbReference type="Proteomes" id="UP001519306"/>
    </source>
</evidence>
<keyword evidence="8" id="KW-0143">Chaperone</keyword>
<keyword evidence="4 9" id="KW-0812">Transmembrane</keyword>
<feature type="transmembrane region" description="Helical" evidence="10">
    <location>
        <begin position="210"/>
        <end position="231"/>
    </location>
</feature>
<evidence type="ECO:0000256" key="8">
    <source>
        <dbReference type="ARBA" id="ARBA00023186"/>
    </source>
</evidence>
<evidence type="ECO:0000256" key="3">
    <source>
        <dbReference type="ARBA" id="ARBA00022475"/>
    </source>
</evidence>
<gene>
    <name evidence="12" type="ORF">J2Z71_001091</name>
</gene>
<dbReference type="Proteomes" id="UP001519306">
    <property type="component" value="Unassembled WGS sequence"/>
</dbReference>
<evidence type="ECO:0000256" key="9">
    <source>
        <dbReference type="RuleBase" id="RU003945"/>
    </source>
</evidence>
<reference evidence="12 13" key="1">
    <citation type="submission" date="2021-03" db="EMBL/GenBank/DDBJ databases">
        <title>Genomic Encyclopedia of Type Strains, Phase IV (KMG-IV): sequencing the most valuable type-strain genomes for metagenomic binning, comparative biology and taxonomic classification.</title>
        <authorList>
            <person name="Goeker M."/>
        </authorList>
    </citation>
    <scope>NUCLEOTIDE SEQUENCE [LARGE SCALE GENOMIC DNA]</scope>
    <source>
        <strain evidence="12 13">DSM 27563</strain>
    </source>
</reference>
<proteinExistence type="inferred from homology"/>
<comment type="subcellular location">
    <subcellularLocation>
        <location evidence="1">Cell membrane</location>
        <topology evidence="1">Multi-pass membrane protein</topology>
    </subcellularLocation>
    <subcellularLocation>
        <location evidence="9">Membrane</location>
        <topology evidence="9">Multi-pass membrane protein</topology>
    </subcellularLocation>
</comment>
<dbReference type="Pfam" id="PF02096">
    <property type="entry name" value="60KD_IMP"/>
    <property type="match status" value="1"/>
</dbReference>
<dbReference type="InterPro" id="IPR001708">
    <property type="entry name" value="YidC/ALB3/OXA1/COX18"/>
</dbReference>
<evidence type="ECO:0000256" key="5">
    <source>
        <dbReference type="ARBA" id="ARBA00022927"/>
    </source>
</evidence>
<protein>
    <submittedName>
        <fullName evidence="12">YidC/Oxa1 family membrane protein insertase</fullName>
    </submittedName>
</protein>
<organism evidence="12 13">
    <name type="scientific">Peptoniphilus stercorisuis</name>
    <dbReference type="NCBI Taxonomy" id="1436965"/>
    <lineage>
        <taxon>Bacteria</taxon>
        <taxon>Bacillati</taxon>
        <taxon>Bacillota</taxon>
        <taxon>Tissierellia</taxon>
        <taxon>Tissierellales</taxon>
        <taxon>Peptoniphilaceae</taxon>
        <taxon>Peptoniphilus</taxon>
    </lineage>
</organism>
<feature type="transmembrane region" description="Helical" evidence="10">
    <location>
        <begin position="30"/>
        <end position="53"/>
    </location>
</feature>
<evidence type="ECO:0000256" key="7">
    <source>
        <dbReference type="ARBA" id="ARBA00023136"/>
    </source>
</evidence>
<dbReference type="CDD" id="cd20070">
    <property type="entry name" value="5TM_YidC_Alb3"/>
    <property type="match status" value="1"/>
</dbReference>
<dbReference type="PANTHER" id="PTHR12428">
    <property type="entry name" value="OXA1"/>
    <property type="match status" value="1"/>
</dbReference>
<comment type="caution">
    <text evidence="12">The sequence shown here is derived from an EMBL/GenBank/DDBJ whole genome shotgun (WGS) entry which is preliminary data.</text>
</comment>
<name>A0ABS4KCP5_9FIRM</name>
<evidence type="ECO:0000313" key="12">
    <source>
        <dbReference type="EMBL" id="MBP2025548.1"/>
    </source>
</evidence>
<evidence type="ECO:0000256" key="2">
    <source>
        <dbReference type="ARBA" id="ARBA00022448"/>
    </source>
</evidence>
<dbReference type="InterPro" id="IPR047196">
    <property type="entry name" value="YidC_ALB_C"/>
</dbReference>
<keyword evidence="13" id="KW-1185">Reference proteome</keyword>
<keyword evidence="7 10" id="KW-0472">Membrane</keyword>
<evidence type="ECO:0000256" key="6">
    <source>
        <dbReference type="ARBA" id="ARBA00022989"/>
    </source>
</evidence>
<evidence type="ECO:0000256" key="4">
    <source>
        <dbReference type="ARBA" id="ARBA00022692"/>
    </source>
</evidence>
<evidence type="ECO:0000256" key="1">
    <source>
        <dbReference type="ARBA" id="ARBA00004651"/>
    </source>
</evidence>
<keyword evidence="6 10" id="KW-1133">Transmembrane helix</keyword>
<keyword evidence="3" id="KW-1003">Cell membrane</keyword>
<dbReference type="NCBIfam" id="TIGR03592">
    <property type="entry name" value="yidC_oxa1_cterm"/>
    <property type="match status" value="1"/>
</dbReference>
<feature type="transmembrane region" description="Helical" evidence="10">
    <location>
        <begin position="96"/>
        <end position="119"/>
    </location>
</feature>
<keyword evidence="2" id="KW-0813">Transport</keyword>
<evidence type="ECO:0000256" key="10">
    <source>
        <dbReference type="SAM" id="Phobius"/>
    </source>
</evidence>
<feature type="domain" description="Membrane insertase YidC/Oxa/ALB C-terminal" evidence="11">
    <location>
        <begin position="33"/>
        <end position="228"/>
    </location>
</feature>
<feature type="transmembrane region" description="Helical" evidence="10">
    <location>
        <begin position="152"/>
        <end position="174"/>
    </location>
</feature>
<accession>A0ABS4KCP5</accession>
<keyword evidence="5" id="KW-0653">Protein transport</keyword>
<dbReference type="EMBL" id="JAGGLJ010000009">
    <property type="protein sequence ID" value="MBP2025548.1"/>
    <property type="molecule type" value="Genomic_DNA"/>
</dbReference>
<dbReference type="RefSeq" id="WP_210060840.1">
    <property type="nucleotide sequence ID" value="NZ_JAGGLJ010000009.1"/>
</dbReference>
<dbReference type="PANTHER" id="PTHR12428:SF65">
    <property type="entry name" value="CYTOCHROME C OXIDASE ASSEMBLY PROTEIN COX18, MITOCHONDRIAL"/>
    <property type="match status" value="1"/>
</dbReference>
<comment type="similarity">
    <text evidence="9">Belongs to the OXA1/ALB3/YidC family.</text>
</comment>
<sequence>MSAISKVLGSFLKLIYDVLVGAFPTEPESISFFALSIIVATIVLKLVIIPLNVSQIKNQKKMAELQPEMQKLQKKYKNDPQTLAAKQQKLYKDANYNMLAGCLPMIIQMVVLIAFYRVFIDPTKYAFTKDAFSAMNKNFFFIKSLEEIDKTMVLPIVAAITTFLVSFVTTKNPANETMQNQQSQGMMNGMMIFMPIMILTMGRRMQSALVLYWTVSNIFTIIQQLISNYVVSKGAEEVK</sequence>